<evidence type="ECO:0000259" key="10">
    <source>
        <dbReference type="PROSITE" id="PS50893"/>
    </source>
</evidence>
<evidence type="ECO:0000256" key="8">
    <source>
        <dbReference type="SAM" id="Phobius"/>
    </source>
</evidence>
<keyword evidence="12" id="KW-1185">Reference proteome</keyword>
<accession>A0A8D4VSW9</accession>
<gene>
    <name evidence="11" type="ORF">MoryE10_32900</name>
</gene>
<dbReference type="Pfam" id="PF01061">
    <property type="entry name" value="ABC2_membrane"/>
    <property type="match status" value="1"/>
</dbReference>
<dbReference type="PROSITE" id="PS00211">
    <property type="entry name" value="ABC_TRANSPORTER_1"/>
    <property type="match status" value="1"/>
</dbReference>
<dbReference type="KEGG" id="moz:MoryE10_32900"/>
<keyword evidence="4" id="KW-0547">Nucleotide-binding</keyword>
<dbReference type="SMART" id="SM00382">
    <property type="entry name" value="AAA"/>
    <property type="match status" value="1"/>
</dbReference>
<dbReference type="PROSITE" id="PS50006">
    <property type="entry name" value="FHA_DOMAIN"/>
    <property type="match status" value="1"/>
</dbReference>
<organism evidence="11 12">
    <name type="scientific">Methylogaea oryzae</name>
    <dbReference type="NCBI Taxonomy" id="1295382"/>
    <lineage>
        <taxon>Bacteria</taxon>
        <taxon>Pseudomonadati</taxon>
        <taxon>Pseudomonadota</taxon>
        <taxon>Gammaproteobacteria</taxon>
        <taxon>Methylococcales</taxon>
        <taxon>Methylococcaceae</taxon>
        <taxon>Methylogaea</taxon>
    </lineage>
</organism>
<dbReference type="GO" id="GO:0016887">
    <property type="term" value="F:ATP hydrolysis activity"/>
    <property type="evidence" value="ECO:0007669"/>
    <property type="project" value="InterPro"/>
</dbReference>
<evidence type="ECO:0000313" key="11">
    <source>
        <dbReference type="EMBL" id="BBL72684.1"/>
    </source>
</evidence>
<evidence type="ECO:0000256" key="7">
    <source>
        <dbReference type="ARBA" id="ARBA00023136"/>
    </source>
</evidence>
<keyword evidence="7 8" id="KW-0472">Membrane</keyword>
<feature type="domain" description="FHA" evidence="9">
    <location>
        <begin position="148"/>
        <end position="197"/>
    </location>
</feature>
<evidence type="ECO:0000256" key="3">
    <source>
        <dbReference type="ARBA" id="ARBA00022692"/>
    </source>
</evidence>
<dbReference type="PANTHER" id="PTHR48041:SF139">
    <property type="entry name" value="PROTEIN SCARLET"/>
    <property type="match status" value="1"/>
</dbReference>
<proteinExistence type="predicted"/>
<dbReference type="AlphaFoldDB" id="A0A8D4VSW9"/>
<dbReference type="PROSITE" id="PS50893">
    <property type="entry name" value="ABC_TRANSPORTER_2"/>
    <property type="match status" value="1"/>
</dbReference>
<protein>
    <recommendedName>
        <fullName evidence="13">ATP-binding cassette domain-containing protein</fullName>
    </recommendedName>
</protein>
<evidence type="ECO:0000256" key="5">
    <source>
        <dbReference type="ARBA" id="ARBA00022840"/>
    </source>
</evidence>
<dbReference type="GO" id="GO:0016020">
    <property type="term" value="C:membrane"/>
    <property type="evidence" value="ECO:0007669"/>
    <property type="project" value="UniProtKB-SubCell"/>
</dbReference>
<evidence type="ECO:0000256" key="4">
    <source>
        <dbReference type="ARBA" id="ARBA00022741"/>
    </source>
</evidence>
<keyword evidence="5" id="KW-0067">ATP-binding</keyword>
<dbReference type="InterPro" id="IPR003439">
    <property type="entry name" value="ABC_transporter-like_ATP-bd"/>
</dbReference>
<dbReference type="Proteomes" id="UP000824988">
    <property type="component" value="Chromosome"/>
</dbReference>
<comment type="subcellular location">
    <subcellularLocation>
        <location evidence="1">Membrane</location>
        <topology evidence="1">Multi-pass membrane protein</topology>
    </subcellularLocation>
</comment>
<dbReference type="InterPro" id="IPR013525">
    <property type="entry name" value="ABC2_TM"/>
</dbReference>
<evidence type="ECO:0000259" key="9">
    <source>
        <dbReference type="PROSITE" id="PS50006"/>
    </source>
</evidence>
<feature type="transmembrane region" description="Helical" evidence="8">
    <location>
        <begin position="686"/>
        <end position="705"/>
    </location>
</feature>
<dbReference type="SMART" id="SM00240">
    <property type="entry name" value="FHA"/>
    <property type="match status" value="2"/>
</dbReference>
<keyword evidence="3 8" id="KW-0812">Transmembrane</keyword>
<feature type="transmembrane region" description="Helical" evidence="8">
    <location>
        <begin position="659"/>
        <end position="680"/>
    </location>
</feature>
<feature type="transmembrane region" description="Helical" evidence="8">
    <location>
        <begin position="548"/>
        <end position="570"/>
    </location>
</feature>
<keyword evidence="6 8" id="KW-1133">Transmembrane helix</keyword>
<evidence type="ECO:0000256" key="1">
    <source>
        <dbReference type="ARBA" id="ARBA00004141"/>
    </source>
</evidence>
<dbReference type="GO" id="GO:0140359">
    <property type="term" value="F:ABC-type transporter activity"/>
    <property type="evidence" value="ECO:0007669"/>
    <property type="project" value="InterPro"/>
</dbReference>
<dbReference type="CDD" id="cd00060">
    <property type="entry name" value="FHA"/>
    <property type="match status" value="2"/>
</dbReference>
<keyword evidence="2" id="KW-0813">Transport</keyword>
<feature type="domain" description="ABC transporter" evidence="10">
    <location>
        <begin position="234"/>
        <end position="475"/>
    </location>
</feature>
<feature type="transmembrane region" description="Helical" evidence="8">
    <location>
        <begin position="619"/>
        <end position="647"/>
    </location>
</feature>
<evidence type="ECO:0000256" key="6">
    <source>
        <dbReference type="ARBA" id="ARBA00022989"/>
    </source>
</evidence>
<dbReference type="InterPro" id="IPR017871">
    <property type="entry name" value="ABC_transporter-like_CS"/>
</dbReference>
<reference evidence="11" key="1">
    <citation type="submission" date="2019-06" db="EMBL/GenBank/DDBJ databases">
        <title>Complete genome sequence of Methylogaea oryzae strain JCM16910.</title>
        <authorList>
            <person name="Asakawa S."/>
        </authorList>
    </citation>
    <scope>NUCLEOTIDE SEQUENCE</scope>
    <source>
        <strain evidence="11">E10</strain>
    </source>
</reference>
<evidence type="ECO:0000256" key="2">
    <source>
        <dbReference type="ARBA" id="ARBA00022448"/>
    </source>
</evidence>
<dbReference type="Pfam" id="PF00498">
    <property type="entry name" value="FHA"/>
    <property type="match status" value="1"/>
</dbReference>
<evidence type="ECO:0008006" key="13">
    <source>
        <dbReference type="Google" id="ProtNLM"/>
    </source>
</evidence>
<dbReference type="GO" id="GO:0005524">
    <property type="term" value="F:ATP binding"/>
    <property type="evidence" value="ECO:0007669"/>
    <property type="project" value="UniProtKB-KW"/>
</dbReference>
<dbReference type="PANTHER" id="PTHR48041">
    <property type="entry name" value="ABC TRANSPORTER G FAMILY MEMBER 28"/>
    <property type="match status" value="1"/>
</dbReference>
<dbReference type="InterPro" id="IPR003593">
    <property type="entry name" value="AAA+_ATPase"/>
</dbReference>
<dbReference type="RefSeq" id="WP_221047702.1">
    <property type="nucleotide sequence ID" value="NZ_AP019782.1"/>
</dbReference>
<name>A0A8D4VSW9_9GAMM</name>
<dbReference type="Pfam" id="PF00005">
    <property type="entry name" value="ABC_tran"/>
    <property type="match status" value="1"/>
</dbReference>
<dbReference type="InterPro" id="IPR050352">
    <property type="entry name" value="ABCG_transporters"/>
</dbReference>
<evidence type="ECO:0000313" key="12">
    <source>
        <dbReference type="Proteomes" id="UP000824988"/>
    </source>
</evidence>
<dbReference type="EMBL" id="AP019782">
    <property type="protein sequence ID" value="BBL72684.1"/>
    <property type="molecule type" value="Genomic_DNA"/>
</dbReference>
<sequence length="782" mass="83614">MSNPSVIVRFVSMTSRAQHSLGLQAGQPGVVGSAEGECQLPGEGVLPQHARLFLDGDDPFVEPVDNAVITLSGAPVDKPVKLNDGDWLLLGATAFQVRIVRPAAAPDSSATVIVAQAPKPEIAATVMVGGQAPLMQTPVVGQGREGQLVVGRMPQCDLMIPSPLISRQHAKLTQQPGGWTVEDCQSTNGTFVNGRRLEGSAAIKPGDKLAFAAFEFVFTGDRLDPIDSSGRVRIEVRHLTKTVRDSATGANKNLLDDISLVIEPGEFVVLFGTSGSGKSTLLDALNGRRPATGGSVLYNGTDLYAAFDLFRSAIGYVPQQDIVHRKIAVERALHYTARLRLPPDTTNLEMDGYVGQVLDKVGLAEKAAMAIDTPAPLSGGQLKRVSLAVELVANPNVLFLDEVTSGLDAGTDKRMMELFRALAEDQKTVVCVTHTLENIEACHLVVLLHQGKLAFYGPPQAVTGYFGIHKLSEVYELLESRPAAEWAEKFHASSFYETYVRRRLHPDGSQTGPITQPTAPRRRWFDWLQTATLMSRNLDLMLADRRNLLILILQAPLIALVIGLVFKIDAALALRAAKESQIGFILVLSAIWFGCLNSARELVKELPIYLRERSVNLGLAPYIVSKLVPLAGLCLLQCAMLLGVVAAMVSIPGDMAARFGVLFVSSMAATAMGLAVSAFVNSNDKAVATVPILLIPQVILSGAVVKLEGGGLWFAKLSIIAYWAYDAMKATLSEEVRSVRDFAGEALVPVAGSVAGDLGIVAALGTVFLAAAVAGLKLKDKK</sequence>
<feature type="transmembrane region" description="Helical" evidence="8">
    <location>
        <begin position="748"/>
        <end position="776"/>
    </location>
</feature>
<dbReference type="InterPro" id="IPR000253">
    <property type="entry name" value="FHA_dom"/>
</dbReference>